<evidence type="ECO:0000256" key="7">
    <source>
        <dbReference type="PIRNR" id="PIRNR006118"/>
    </source>
</evidence>
<dbReference type="InterPro" id="IPR036412">
    <property type="entry name" value="HAD-like_sf"/>
</dbReference>
<evidence type="ECO:0000313" key="8">
    <source>
        <dbReference type="EMBL" id="GGD10817.1"/>
    </source>
</evidence>
<evidence type="ECO:0000256" key="3">
    <source>
        <dbReference type="ARBA" id="ARBA00011881"/>
    </source>
</evidence>
<accession>A0ABQ1Q2L6</accession>
<evidence type="ECO:0000256" key="6">
    <source>
        <dbReference type="ARBA" id="ARBA00022842"/>
    </source>
</evidence>
<dbReference type="CDD" id="cd01630">
    <property type="entry name" value="HAD_KDO-like"/>
    <property type="match status" value="1"/>
</dbReference>
<dbReference type="InterPro" id="IPR010023">
    <property type="entry name" value="KdsC_fam"/>
</dbReference>
<dbReference type="NCBIfam" id="TIGR01670">
    <property type="entry name" value="KdsC-phosphatas"/>
    <property type="match status" value="1"/>
</dbReference>
<keyword evidence="4 7" id="KW-0479">Metal-binding</keyword>
<dbReference type="PANTHER" id="PTHR21485:SF3">
    <property type="entry name" value="N-ACYLNEURAMINATE CYTIDYLYLTRANSFERASE"/>
    <property type="match status" value="1"/>
</dbReference>
<protein>
    <recommendedName>
        <fullName evidence="7">3-deoxy-D-manno-octulosonate 8-phosphate phosphatase KdsC</fullName>
        <ecNumber evidence="7">3.1.3.45</ecNumber>
    </recommendedName>
    <alternativeName>
        <fullName evidence="7">KDO 8-P phosphatase</fullName>
    </alternativeName>
</protein>
<comment type="subunit">
    <text evidence="3 7">Homotetramer.</text>
</comment>
<dbReference type="SFLD" id="SFLDS00003">
    <property type="entry name" value="Haloacid_Dehalogenase"/>
    <property type="match status" value="1"/>
</dbReference>
<dbReference type="PIRSF" id="PIRSF006118">
    <property type="entry name" value="KDO8-P_Ptase"/>
    <property type="match status" value="1"/>
</dbReference>
<name>A0ABQ1Q2L6_9GAMM</name>
<dbReference type="SFLD" id="SFLDG01136">
    <property type="entry name" value="C1.6:_Phosphoserine_Phosphatas"/>
    <property type="match status" value="1"/>
</dbReference>
<comment type="cofactor">
    <cofactor evidence="1 7">
        <name>Mg(2+)</name>
        <dbReference type="ChEBI" id="CHEBI:18420"/>
    </cofactor>
</comment>
<gene>
    <name evidence="8" type="ORF">GCM10007418_32290</name>
</gene>
<evidence type="ECO:0000313" key="9">
    <source>
        <dbReference type="Proteomes" id="UP000638188"/>
    </source>
</evidence>
<dbReference type="Proteomes" id="UP000638188">
    <property type="component" value="Unassembled WGS sequence"/>
</dbReference>
<keyword evidence="7" id="KW-0448">Lipopolysaccharide biosynthesis</keyword>
<comment type="similarity">
    <text evidence="2 7">Belongs to the KdsC family.</text>
</comment>
<dbReference type="InterPro" id="IPR050793">
    <property type="entry name" value="CMP-NeuNAc_synthase"/>
</dbReference>
<dbReference type="PANTHER" id="PTHR21485">
    <property type="entry name" value="HAD SUPERFAMILY MEMBERS CMAS AND KDSC"/>
    <property type="match status" value="1"/>
</dbReference>
<evidence type="ECO:0000256" key="1">
    <source>
        <dbReference type="ARBA" id="ARBA00001946"/>
    </source>
</evidence>
<evidence type="ECO:0000256" key="4">
    <source>
        <dbReference type="ARBA" id="ARBA00022723"/>
    </source>
</evidence>
<dbReference type="Gene3D" id="3.40.50.1000">
    <property type="entry name" value="HAD superfamily/HAD-like"/>
    <property type="match status" value="1"/>
</dbReference>
<dbReference type="EMBL" id="BMFF01000009">
    <property type="protein sequence ID" value="GGD10817.1"/>
    <property type="molecule type" value="Genomic_DNA"/>
</dbReference>
<keyword evidence="9" id="KW-1185">Reference proteome</keyword>
<keyword evidence="5 7" id="KW-0378">Hydrolase</keyword>
<proteinExistence type="inferred from homology"/>
<organism evidence="8 9">
    <name type="scientific">Halopseudomonas salina</name>
    <dbReference type="NCBI Taxonomy" id="1323744"/>
    <lineage>
        <taxon>Bacteria</taxon>
        <taxon>Pseudomonadati</taxon>
        <taxon>Pseudomonadota</taxon>
        <taxon>Gammaproteobacteria</taxon>
        <taxon>Pseudomonadales</taxon>
        <taxon>Pseudomonadaceae</taxon>
        <taxon>Halopseudomonas</taxon>
    </lineage>
</organism>
<dbReference type="Pfam" id="PF08282">
    <property type="entry name" value="Hydrolase_3"/>
    <property type="match status" value="1"/>
</dbReference>
<dbReference type="InterPro" id="IPR023214">
    <property type="entry name" value="HAD_sf"/>
</dbReference>
<dbReference type="SFLD" id="SFLDG01138">
    <property type="entry name" value="C1.6.2:_Deoxy-d-mannose-octulo"/>
    <property type="match status" value="1"/>
</dbReference>
<comment type="caution">
    <text evidence="8">The sequence shown here is derived from an EMBL/GenBank/DDBJ whole genome shotgun (WGS) entry which is preliminary data.</text>
</comment>
<comment type="catalytic activity">
    <reaction evidence="7">
        <text>3-deoxy-alpha-D-manno-2-octulosonate-8-phosphate + H2O = 3-deoxy-alpha-D-manno-oct-2-ulosonate + phosphate</text>
        <dbReference type="Rhea" id="RHEA:11500"/>
        <dbReference type="ChEBI" id="CHEBI:15377"/>
        <dbReference type="ChEBI" id="CHEBI:43474"/>
        <dbReference type="ChEBI" id="CHEBI:85985"/>
        <dbReference type="ChEBI" id="CHEBI:85986"/>
        <dbReference type="EC" id="3.1.3.45"/>
    </reaction>
</comment>
<evidence type="ECO:0000256" key="5">
    <source>
        <dbReference type="ARBA" id="ARBA00022801"/>
    </source>
</evidence>
<evidence type="ECO:0000256" key="2">
    <source>
        <dbReference type="ARBA" id="ARBA00005893"/>
    </source>
</evidence>
<sequence length="181" mass="19379">MSSIESGMSADLSRRAAGIRLAIFDVDGVLTDGRLFFMPDGTEFKSFNTLDGHGIKMLMASGVEVAIISGRKSPLVENRAANLGIKHLIQGREDKLNALAELREILPFELEQIAFLGDDLPDLPVMRRVGLGVAVATADSFVREQAHCVTRAAGGAGAAREFCEMIMGAQGTLGKAREAYL</sequence>
<dbReference type="SUPFAM" id="SSF56784">
    <property type="entry name" value="HAD-like"/>
    <property type="match status" value="1"/>
</dbReference>
<dbReference type="SFLD" id="SFLDF00036">
    <property type="entry name" value="deoxy-d-mannose-octulosonate_8"/>
    <property type="match status" value="1"/>
</dbReference>
<keyword evidence="6 7" id="KW-0460">Magnesium</keyword>
<reference evidence="9" key="1">
    <citation type="journal article" date="2019" name="Int. J. Syst. Evol. Microbiol.">
        <title>The Global Catalogue of Microorganisms (GCM) 10K type strain sequencing project: providing services to taxonomists for standard genome sequencing and annotation.</title>
        <authorList>
            <consortium name="The Broad Institute Genomics Platform"/>
            <consortium name="The Broad Institute Genome Sequencing Center for Infectious Disease"/>
            <person name="Wu L."/>
            <person name="Ma J."/>
        </authorList>
    </citation>
    <scope>NUCLEOTIDE SEQUENCE [LARGE SCALE GENOMIC DNA]</scope>
    <source>
        <strain evidence="9">CGMCC 1.12482</strain>
    </source>
</reference>
<dbReference type="EC" id="3.1.3.45" evidence="7"/>
<comment type="function">
    <text evidence="7">Catalyzes the hydrolysis of 3-deoxy-D-manno-octulosonate 8-phosphate (KDO 8-P) to 3-deoxy-D-manno-octulosonate (KDO) and inorganic phosphate.</text>
</comment>